<evidence type="ECO:0000256" key="1">
    <source>
        <dbReference type="SAM" id="MobiDB-lite"/>
    </source>
</evidence>
<sequence length="485" mass="53370">MLGLSEATDPTTRGSYRKHPLHVTKSNPYADSPLLPVKHEIKGTDTNSVILFKGVTVLDSTGREPFPGDVLIRGERIVKVARKIDEGKVKETDPQIRVIEGKGRTLMSGLCDSHTHLSWNNSPDLESLGYLPPEEHTIFAIRAARTYLDSGYTMCFGAASAKARLDCVVRDAINAGDIAGPRYLANAQEIARRDGALIDSISAFADGPEEMRLAVLKNIALGADQVKLSMSGESITEKVMADENFFTDEETKAACEAAHEQGKRVCSHARSVDSVKMSARWGVDVIYHASFTDEETLDLLQSKKDRIWVAPAINWITETLTSAAEWGCTPEHAEEIGYKYELEEAIKSMKAMKARGIKLLPGGDYGFAWTPHGTYARDLEHFVNLFDFTPMEAIIAATALGGDLFMRPHELGKVLPGYYADLILVDGNPLEDIRILQDRNKLHYILINGRVHKSHPNDNMAPVPPVAGKDKDSVIVPNGTFALQM</sequence>
<evidence type="ECO:0000313" key="4">
    <source>
        <dbReference type="Proteomes" id="UP000076738"/>
    </source>
</evidence>
<dbReference type="InterPro" id="IPR011059">
    <property type="entry name" value="Metal-dep_hydrolase_composite"/>
</dbReference>
<evidence type="ECO:0000313" key="3">
    <source>
        <dbReference type="EMBL" id="KZO98404.1"/>
    </source>
</evidence>
<dbReference type="PANTHER" id="PTHR43135:SF3">
    <property type="entry name" value="ALPHA-D-RIBOSE 1-METHYLPHOSPHONATE 5-TRIPHOSPHATE DIPHOSPHATASE"/>
    <property type="match status" value="1"/>
</dbReference>
<evidence type="ECO:0000259" key="2">
    <source>
        <dbReference type="Pfam" id="PF01979"/>
    </source>
</evidence>
<dbReference type="EMBL" id="KV417276">
    <property type="protein sequence ID" value="KZO98404.1"/>
    <property type="molecule type" value="Genomic_DNA"/>
</dbReference>
<reference evidence="3 4" key="1">
    <citation type="journal article" date="2016" name="Mol. Biol. Evol.">
        <title>Comparative Genomics of Early-Diverging Mushroom-Forming Fungi Provides Insights into the Origins of Lignocellulose Decay Capabilities.</title>
        <authorList>
            <person name="Nagy L.G."/>
            <person name="Riley R."/>
            <person name="Tritt A."/>
            <person name="Adam C."/>
            <person name="Daum C."/>
            <person name="Floudas D."/>
            <person name="Sun H."/>
            <person name="Yadav J.S."/>
            <person name="Pangilinan J."/>
            <person name="Larsson K.H."/>
            <person name="Matsuura K."/>
            <person name="Barry K."/>
            <person name="Labutti K."/>
            <person name="Kuo R."/>
            <person name="Ohm R.A."/>
            <person name="Bhattacharya S.S."/>
            <person name="Shirouzu T."/>
            <person name="Yoshinaga Y."/>
            <person name="Martin F.M."/>
            <person name="Grigoriev I.V."/>
            <person name="Hibbett D.S."/>
        </authorList>
    </citation>
    <scope>NUCLEOTIDE SEQUENCE [LARGE SCALE GENOMIC DNA]</scope>
    <source>
        <strain evidence="3 4">TUFC12733</strain>
    </source>
</reference>
<dbReference type="STRING" id="1330018.A0A167P4A3"/>
<dbReference type="OrthoDB" id="194468at2759"/>
<name>A0A167P4A3_CALVF</name>
<dbReference type="InterPro" id="IPR051781">
    <property type="entry name" value="Metallo-dep_Hydrolase"/>
</dbReference>
<dbReference type="SUPFAM" id="SSF51556">
    <property type="entry name" value="Metallo-dependent hydrolases"/>
    <property type="match status" value="1"/>
</dbReference>
<feature type="region of interest" description="Disordered" evidence="1">
    <location>
        <begin position="1"/>
        <end position="29"/>
    </location>
</feature>
<keyword evidence="3" id="KW-0378">Hydrolase</keyword>
<accession>A0A167P4A3</accession>
<feature type="domain" description="Amidohydrolase-related" evidence="2">
    <location>
        <begin position="106"/>
        <end position="451"/>
    </location>
</feature>
<dbReference type="CDD" id="cd01299">
    <property type="entry name" value="Met_dep_hydrolase_A"/>
    <property type="match status" value="1"/>
</dbReference>
<dbReference type="Proteomes" id="UP000076738">
    <property type="component" value="Unassembled WGS sequence"/>
</dbReference>
<dbReference type="InterPro" id="IPR032466">
    <property type="entry name" value="Metal_Hydrolase"/>
</dbReference>
<dbReference type="Pfam" id="PF01979">
    <property type="entry name" value="Amidohydro_1"/>
    <property type="match status" value="1"/>
</dbReference>
<dbReference type="Gene3D" id="2.30.40.10">
    <property type="entry name" value="Urease, subunit C, domain 1"/>
    <property type="match status" value="1"/>
</dbReference>
<dbReference type="PANTHER" id="PTHR43135">
    <property type="entry name" value="ALPHA-D-RIBOSE 1-METHYLPHOSPHONATE 5-TRIPHOSPHATE DIPHOSPHATASE"/>
    <property type="match status" value="1"/>
</dbReference>
<keyword evidence="4" id="KW-1185">Reference proteome</keyword>
<proteinExistence type="predicted"/>
<dbReference type="AlphaFoldDB" id="A0A167P4A3"/>
<protein>
    <submittedName>
        <fullName evidence="3">Composite domain of metallo-dependent hydrolase</fullName>
    </submittedName>
</protein>
<dbReference type="InterPro" id="IPR057744">
    <property type="entry name" value="OTAase-like"/>
</dbReference>
<dbReference type="SUPFAM" id="SSF51338">
    <property type="entry name" value="Composite domain of metallo-dependent hydrolases"/>
    <property type="match status" value="1"/>
</dbReference>
<gene>
    <name evidence="3" type="ORF">CALVIDRAFT_478693</name>
</gene>
<dbReference type="GO" id="GO:0016810">
    <property type="term" value="F:hydrolase activity, acting on carbon-nitrogen (but not peptide) bonds"/>
    <property type="evidence" value="ECO:0007669"/>
    <property type="project" value="InterPro"/>
</dbReference>
<dbReference type="InterPro" id="IPR006680">
    <property type="entry name" value="Amidohydro-rel"/>
</dbReference>
<organism evidence="3 4">
    <name type="scientific">Calocera viscosa (strain TUFC12733)</name>
    <dbReference type="NCBI Taxonomy" id="1330018"/>
    <lineage>
        <taxon>Eukaryota</taxon>
        <taxon>Fungi</taxon>
        <taxon>Dikarya</taxon>
        <taxon>Basidiomycota</taxon>
        <taxon>Agaricomycotina</taxon>
        <taxon>Dacrymycetes</taxon>
        <taxon>Dacrymycetales</taxon>
        <taxon>Dacrymycetaceae</taxon>
        <taxon>Calocera</taxon>
    </lineage>
</organism>
<dbReference type="Gene3D" id="3.20.20.140">
    <property type="entry name" value="Metal-dependent hydrolases"/>
    <property type="match status" value="1"/>
</dbReference>